<evidence type="ECO:0000259" key="6">
    <source>
        <dbReference type="Pfam" id="PF00931"/>
    </source>
</evidence>
<keyword evidence="9" id="KW-1185">Reference proteome</keyword>
<evidence type="ECO:0000256" key="1">
    <source>
        <dbReference type="ARBA" id="ARBA00008894"/>
    </source>
</evidence>
<evidence type="ECO:0000256" key="5">
    <source>
        <dbReference type="ARBA" id="ARBA00022821"/>
    </source>
</evidence>
<dbReference type="Gene3D" id="1.20.5.4130">
    <property type="match status" value="1"/>
</dbReference>
<dbReference type="InterPro" id="IPR041118">
    <property type="entry name" value="Rx_N"/>
</dbReference>
<reference evidence="8" key="1">
    <citation type="submission" date="2018-08" db="EMBL/GenBank/DDBJ databases">
        <authorList>
            <person name="Rossello M."/>
        </authorList>
    </citation>
    <scope>NUCLEOTIDE SEQUENCE [LARGE SCALE GENOMIC DNA]</scope>
    <source>
        <strain evidence="8">cv. Chinese Spring</strain>
    </source>
</reference>
<accession>A0A3B6BXK4</accession>
<evidence type="ECO:0000313" key="9">
    <source>
        <dbReference type="Proteomes" id="UP000019116"/>
    </source>
</evidence>
<dbReference type="PANTHER" id="PTHR19338:SF58">
    <property type="entry name" value="OS09G0517100 PROTEIN"/>
    <property type="match status" value="1"/>
</dbReference>
<dbReference type="SMR" id="A0A3B6BXK4"/>
<dbReference type="Proteomes" id="UP000019116">
    <property type="component" value="Chromosome 2B"/>
</dbReference>
<dbReference type="CDD" id="cd14798">
    <property type="entry name" value="RX-CC_like"/>
    <property type="match status" value="1"/>
</dbReference>
<comment type="similarity">
    <text evidence="1">Belongs to the disease resistance NB-LRR family.</text>
</comment>
<evidence type="ECO:0000256" key="2">
    <source>
        <dbReference type="ARBA" id="ARBA00022614"/>
    </source>
</evidence>
<dbReference type="STRING" id="4565.A0A3B6BXK4"/>
<dbReference type="AlphaFoldDB" id="A0A3B6BXK4"/>
<sequence>MQATVLSIGKSMLNGALSYGKSVVAGEVALQLGVQGDHAFITDEVEMMQAFLEAAHEKRDDHKVVKTWVKQVRNVAYDVEDSLQDFTVRIENYSWWRIRTLLDWRCVAKEMKDLRVKVEDVSQRNVRYRLIRRSGSKPTSNDEQSTVSTEVQIQIDEATRVSLQGKQKVDLVKPITQDDDVPSAIAVWGASSDVGVASIIRSAYNNEDVKSKFECRAWMRLTHPFNPNDFFASLVRQFYNVKRTGVHVLKHMEAPNNLVDEFNRFVTDNRYLVVINDESTIEEWDWIKTYFPNNKGSQIIVSTQQFEVTRLCTEQPYMLSEIEQNWSIDKEFFAFYEKVNIPVHKIKERVVHMHNCGMN</sequence>
<dbReference type="GO" id="GO:0006952">
    <property type="term" value="P:defense response"/>
    <property type="evidence" value="ECO:0007669"/>
    <property type="project" value="UniProtKB-KW"/>
</dbReference>
<dbReference type="Gramene" id="TraesCS2B02G035100.1">
    <property type="protein sequence ID" value="TraesCS2B02G035100.1"/>
    <property type="gene ID" value="TraesCS2B02G035100"/>
</dbReference>
<evidence type="ECO:0008006" key="10">
    <source>
        <dbReference type="Google" id="ProtNLM"/>
    </source>
</evidence>
<dbReference type="OMA" id="RCVAKEM"/>
<dbReference type="OrthoDB" id="675227at2759"/>
<evidence type="ECO:0000259" key="7">
    <source>
        <dbReference type="Pfam" id="PF18052"/>
    </source>
</evidence>
<keyword evidence="5" id="KW-0611">Plant defense</keyword>
<name>A0A3B6BXK4_WHEAT</name>
<keyword evidence="3" id="KW-0677">Repeat</keyword>
<evidence type="ECO:0000256" key="4">
    <source>
        <dbReference type="ARBA" id="ARBA00022741"/>
    </source>
</evidence>
<dbReference type="InterPro" id="IPR038005">
    <property type="entry name" value="RX-like_CC"/>
</dbReference>
<evidence type="ECO:0000313" key="8">
    <source>
        <dbReference type="EnsemblPlants" id="TraesCS2B02G035100.1"/>
    </source>
</evidence>
<dbReference type="SUPFAM" id="SSF52540">
    <property type="entry name" value="P-loop containing nucleoside triphosphate hydrolases"/>
    <property type="match status" value="1"/>
</dbReference>
<dbReference type="InterPro" id="IPR027417">
    <property type="entry name" value="P-loop_NTPase"/>
</dbReference>
<dbReference type="GO" id="GO:0043531">
    <property type="term" value="F:ADP binding"/>
    <property type="evidence" value="ECO:0007669"/>
    <property type="project" value="InterPro"/>
</dbReference>
<proteinExistence type="inferred from homology"/>
<keyword evidence="4" id="KW-0547">Nucleotide-binding</keyword>
<organism evidence="8">
    <name type="scientific">Triticum aestivum</name>
    <name type="common">Wheat</name>
    <dbReference type="NCBI Taxonomy" id="4565"/>
    <lineage>
        <taxon>Eukaryota</taxon>
        <taxon>Viridiplantae</taxon>
        <taxon>Streptophyta</taxon>
        <taxon>Embryophyta</taxon>
        <taxon>Tracheophyta</taxon>
        <taxon>Spermatophyta</taxon>
        <taxon>Magnoliopsida</taxon>
        <taxon>Liliopsida</taxon>
        <taxon>Poales</taxon>
        <taxon>Poaceae</taxon>
        <taxon>BOP clade</taxon>
        <taxon>Pooideae</taxon>
        <taxon>Triticodae</taxon>
        <taxon>Triticeae</taxon>
        <taxon>Triticinae</taxon>
        <taxon>Triticum</taxon>
    </lineage>
</organism>
<dbReference type="Gramene" id="TraesCS2B03G0072700.1">
    <property type="protein sequence ID" value="TraesCS2B03G0072700.1.CDS"/>
    <property type="gene ID" value="TraesCS2B03G0072700"/>
</dbReference>
<dbReference type="Gene3D" id="3.40.50.300">
    <property type="entry name" value="P-loop containing nucleotide triphosphate hydrolases"/>
    <property type="match status" value="1"/>
</dbReference>
<dbReference type="InterPro" id="IPR002182">
    <property type="entry name" value="NB-ARC"/>
</dbReference>
<dbReference type="PANTHER" id="PTHR19338">
    <property type="entry name" value="TRANSLOCASE OF INNER MITOCHONDRIAL MEMBRANE 13 HOMOLOG"/>
    <property type="match status" value="1"/>
</dbReference>
<dbReference type="EnsemblPlants" id="TraesCS2B02G035100.1">
    <property type="protein sequence ID" value="TraesCS2B02G035100.1"/>
    <property type="gene ID" value="TraesCS2B02G035100"/>
</dbReference>
<dbReference type="Pfam" id="PF18052">
    <property type="entry name" value="Rx_N"/>
    <property type="match status" value="1"/>
</dbReference>
<dbReference type="Pfam" id="PF00931">
    <property type="entry name" value="NB-ARC"/>
    <property type="match status" value="1"/>
</dbReference>
<keyword evidence="2" id="KW-0433">Leucine-rich repeat</keyword>
<reference evidence="8" key="2">
    <citation type="submission" date="2018-10" db="UniProtKB">
        <authorList>
            <consortium name="EnsemblPlants"/>
        </authorList>
    </citation>
    <scope>IDENTIFICATION</scope>
</reference>
<feature type="domain" description="NB-ARC" evidence="6">
    <location>
        <begin position="180"/>
        <end position="314"/>
    </location>
</feature>
<evidence type="ECO:0000256" key="3">
    <source>
        <dbReference type="ARBA" id="ARBA00022737"/>
    </source>
</evidence>
<protein>
    <recommendedName>
        <fullName evidence="10">Rx N-terminal domain-containing protein</fullName>
    </recommendedName>
</protein>
<feature type="domain" description="Disease resistance N-terminal" evidence="7">
    <location>
        <begin position="21"/>
        <end position="93"/>
    </location>
</feature>